<proteinExistence type="predicted"/>
<evidence type="ECO:0000313" key="3">
    <source>
        <dbReference type="Proteomes" id="UP000179807"/>
    </source>
</evidence>
<reference evidence="2" key="1">
    <citation type="submission" date="2016-10" db="EMBL/GenBank/DDBJ databases">
        <authorList>
            <person name="Benchimol M."/>
            <person name="Almeida L.G."/>
            <person name="Vasconcelos A.T."/>
            <person name="Perreira-Neves A."/>
            <person name="Rosa I.A."/>
            <person name="Tasca T."/>
            <person name="Bogo M.R."/>
            <person name="de Souza W."/>
        </authorList>
    </citation>
    <scope>NUCLEOTIDE SEQUENCE [LARGE SCALE GENOMIC DNA]</scope>
    <source>
        <strain evidence="2">K</strain>
    </source>
</reference>
<feature type="region of interest" description="Disordered" evidence="1">
    <location>
        <begin position="140"/>
        <end position="161"/>
    </location>
</feature>
<protein>
    <submittedName>
        <fullName evidence="2">Uncharacterized protein</fullName>
    </submittedName>
</protein>
<dbReference type="VEuPathDB" id="TrichDB:TRFO_38116"/>
<organism evidence="2 3">
    <name type="scientific">Tritrichomonas foetus</name>
    <dbReference type="NCBI Taxonomy" id="1144522"/>
    <lineage>
        <taxon>Eukaryota</taxon>
        <taxon>Metamonada</taxon>
        <taxon>Parabasalia</taxon>
        <taxon>Tritrichomonadida</taxon>
        <taxon>Tritrichomonadidae</taxon>
        <taxon>Tritrichomonas</taxon>
    </lineage>
</organism>
<dbReference type="AlphaFoldDB" id="A0A1J4J9D6"/>
<comment type="caution">
    <text evidence="2">The sequence shown here is derived from an EMBL/GenBank/DDBJ whole genome shotgun (WGS) entry which is preliminary data.</text>
</comment>
<dbReference type="RefSeq" id="XP_068348897.1">
    <property type="nucleotide sequence ID" value="XM_068511853.1"/>
</dbReference>
<accession>A0A1J4J9D6</accession>
<dbReference type="Proteomes" id="UP000179807">
    <property type="component" value="Unassembled WGS sequence"/>
</dbReference>
<dbReference type="EMBL" id="MLAK01001224">
    <property type="protein sequence ID" value="OHS95760.1"/>
    <property type="molecule type" value="Genomic_DNA"/>
</dbReference>
<name>A0A1J4J9D6_9EUKA</name>
<feature type="compositionally biased region" description="Basic and acidic residues" evidence="1">
    <location>
        <begin position="143"/>
        <end position="161"/>
    </location>
</feature>
<dbReference type="GeneID" id="94846557"/>
<feature type="compositionally biased region" description="Basic residues" evidence="1">
    <location>
        <begin position="81"/>
        <end position="91"/>
    </location>
</feature>
<evidence type="ECO:0000256" key="1">
    <source>
        <dbReference type="SAM" id="MobiDB-lite"/>
    </source>
</evidence>
<gene>
    <name evidence="2" type="ORF">TRFO_38116</name>
</gene>
<evidence type="ECO:0000313" key="2">
    <source>
        <dbReference type="EMBL" id="OHS95760.1"/>
    </source>
</evidence>
<feature type="region of interest" description="Disordered" evidence="1">
    <location>
        <begin position="54"/>
        <end position="118"/>
    </location>
</feature>
<sequence>MSKIGKIAPHQRKSELNSLVYKLEKDTLDFVNSIPGGKIQNHDIFISSNSQNTKFESANNENNENVGNTGGYQNSNDQANKKAKKGKHRKNSKSEKPAKHSNHKKHLNDSSSDNSDFDVFDNEIKERSINLELEIDSSLDEENDKRNDGKAENSEKLEKKQEKSGSCFRSLSCELFVFIIVLSLELIHILYKRFHPVIPESLGDAVSDL</sequence>
<keyword evidence="3" id="KW-1185">Reference proteome</keyword>